<sequence>MAIQPLLKSLQRRSCHHTPLGQRVPLLNSPHSEEVFPDVLSCSLKPLLHCVLVSRAAERKRAPSSLGLHVFVRIWPGRKAPWHHFLMLPAPSCSSCRPPRISHPDEARPASNVIRQPLGPDGSQGFRQRR</sequence>
<dbReference type="Proteomes" id="UP000001646">
    <property type="component" value="Unplaced"/>
</dbReference>
<dbReference type="PROSITE" id="PS51938">
    <property type="entry name" value="SUZ_C"/>
    <property type="match status" value="1"/>
</dbReference>
<name>A0A803TR75_ANOCA</name>
<evidence type="ECO:0000313" key="4">
    <source>
        <dbReference type="Proteomes" id="UP000001646"/>
    </source>
</evidence>
<reference evidence="3" key="3">
    <citation type="submission" date="2025-09" db="UniProtKB">
        <authorList>
            <consortium name="Ensembl"/>
        </authorList>
    </citation>
    <scope>IDENTIFICATION</scope>
</reference>
<evidence type="ECO:0000259" key="2">
    <source>
        <dbReference type="PROSITE" id="PS51938"/>
    </source>
</evidence>
<proteinExistence type="predicted"/>
<reference evidence="3" key="1">
    <citation type="submission" date="2009-12" db="EMBL/GenBank/DDBJ databases">
        <title>The Genome Sequence of Anolis carolinensis (Green Anole Lizard).</title>
        <authorList>
            <consortium name="The Genome Sequencing Platform"/>
            <person name="Di Palma F."/>
            <person name="Alfoldi J."/>
            <person name="Heiman D."/>
            <person name="Young S."/>
            <person name="Grabherr M."/>
            <person name="Johnson J."/>
            <person name="Lander E.S."/>
            <person name="Lindblad-Toh K."/>
        </authorList>
    </citation>
    <scope>NUCLEOTIDE SEQUENCE [LARGE SCALE GENOMIC DNA]</scope>
    <source>
        <strain evidence="3">JBL SC #1</strain>
    </source>
</reference>
<accession>A0A803TR75</accession>
<feature type="region of interest" description="Disordered" evidence="1">
    <location>
        <begin position="94"/>
        <end position="130"/>
    </location>
</feature>
<organism evidence="3 4">
    <name type="scientific">Anolis carolinensis</name>
    <name type="common">Green anole</name>
    <name type="synonym">American chameleon</name>
    <dbReference type="NCBI Taxonomy" id="28377"/>
    <lineage>
        <taxon>Eukaryota</taxon>
        <taxon>Metazoa</taxon>
        <taxon>Chordata</taxon>
        <taxon>Craniata</taxon>
        <taxon>Vertebrata</taxon>
        <taxon>Euteleostomi</taxon>
        <taxon>Lepidosauria</taxon>
        <taxon>Squamata</taxon>
        <taxon>Bifurcata</taxon>
        <taxon>Unidentata</taxon>
        <taxon>Episquamata</taxon>
        <taxon>Toxicofera</taxon>
        <taxon>Iguania</taxon>
        <taxon>Dactyloidae</taxon>
        <taxon>Anolis</taxon>
    </lineage>
</organism>
<evidence type="ECO:0000256" key="1">
    <source>
        <dbReference type="SAM" id="MobiDB-lite"/>
    </source>
</evidence>
<feature type="domain" description="SUZ-C" evidence="2">
    <location>
        <begin position="89"/>
        <end position="130"/>
    </location>
</feature>
<dbReference type="Ensembl" id="ENSACAT00000045393.1">
    <property type="protein sequence ID" value="ENSACAP00000037715.1"/>
    <property type="gene ID" value="ENSACAG00000038989.1"/>
</dbReference>
<dbReference type="InParanoid" id="A0A803TR75"/>
<dbReference type="Pfam" id="PF12901">
    <property type="entry name" value="SUZ-C"/>
    <property type="match status" value="1"/>
</dbReference>
<dbReference type="InterPro" id="IPR024642">
    <property type="entry name" value="SUZ-C"/>
</dbReference>
<reference evidence="3" key="2">
    <citation type="submission" date="2025-08" db="UniProtKB">
        <authorList>
            <consortium name="Ensembl"/>
        </authorList>
    </citation>
    <scope>IDENTIFICATION</scope>
</reference>
<evidence type="ECO:0000313" key="3">
    <source>
        <dbReference type="Ensembl" id="ENSACAP00000037715.1"/>
    </source>
</evidence>
<protein>
    <recommendedName>
        <fullName evidence="2">SUZ-C domain-containing protein</fullName>
    </recommendedName>
</protein>
<keyword evidence="4" id="KW-1185">Reference proteome</keyword>
<dbReference type="AlphaFoldDB" id="A0A803TR75"/>